<name>A0A0R1VXH4_9LACO</name>
<keyword evidence="2" id="KW-0732">Signal</keyword>
<evidence type="ECO:0000313" key="4">
    <source>
        <dbReference type="Proteomes" id="UP000051966"/>
    </source>
</evidence>
<dbReference type="EMBL" id="AZFY01000080">
    <property type="protein sequence ID" value="KRM08587.1"/>
    <property type="molecule type" value="Genomic_DNA"/>
</dbReference>
<accession>A0A0R1VXH4</accession>
<keyword evidence="4" id="KW-1185">Reference proteome</keyword>
<proteinExistence type="predicted"/>
<dbReference type="Proteomes" id="UP000051966">
    <property type="component" value="Unassembled WGS sequence"/>
</dbReference>
<gene>
    <name evidence="3" type="ORF">FD41_GL000108</name>
</gene>
<evidence type="ECO:0000256" key="1">
    <source>
        <dbReference type="SAM" id="MobiDB-lite"/>
    </source>
</evidence>
<evidence type="ECO:0000313" key="3">
    <source>
        <dbReference type="EMBL" id="KRM08587.1"/>
    </source>
</evidence>
<feature type="chain" id="PRO_5038916037" evidence="2">
    <location>
        <begin position="34"/>
        <end position="572"/>
    </location>
</feature>
<feature type="signal peptide" evidence="2">
    <location>
        <begin position="1"/>
        <end position="33"/>
    </location>
</feature>
<dbReference type="AlphaFoldDB" id="A0A0R1VXH4"/>
<organism evidence="3 4">
    <name type="scientific">Lentilactobacillus farraginis DSM 18382 = JCM 14108</name>
    <dbReference type="NCBI Taxonomy" id="1423743"/>
    <lineage>
        <taxon>Bacteria</taxon>
        <taxon>Bacillati</taxon>
        <taxon>Bacillota</taxon>
        <taxon>Bacilli</taxon>
        <taxon>Lactobacillales</taxon>
        <taxon>Lactobacillaceae</taxon>
        <taxon>Lentilactobacillus</taxon>
    </lineage>
</organism>
<sequence length="572" mass="59167">MDTQEKLEEYILTNNLKKSLFVGLAALSFAAVAGTANTQASAKSYAKITSNKALTSDANSRNVNWTGSAALYTKAGTLKGARVVAGKSTLQNAASSKDSRSNVRAYRVATTNRGSVYYKVVSFDGQYRGWIYGGKSTSSFGGGVESYATTKDATLDSSAANATYTLAQPGSDAANLAYEAPAWTQYKVGRAKVNNQVLTTTAPYSGARFKVTKAVTNSRDGQTWYQLSAAPASSASASSANSSAASSASSSASASSANSSAASSASSSASASADQLNGKWVQASAVKATSASSSASSSAAFDENKSVKVQYRDVTTGKTLDKTNTWTTNSANTKKGQNLYNSGASFKDSTGRDLGAYIVNADAPAGYAFKSSDGKAVNPDGSNLNVSPNLNNTTFGATVTVDVTPTAAATKVSLNYDNNNGGLTALTSSDFALGFPGLTDKQQKDALPNGGATNSSFKVSDFFGNGGKFESALNSANTATGKIDNKNLYTDTTSNKQVAGSGQSVGFFGTNVPGSDNWRYFYVYDAQGTANNNAASLNNGSTVKVAFHRYVTQISVNSKDTSVNANTNYITK</sequence>
<reference evidence="3 4" key="1">
    <citation type="journal article" date="2015" name="Genome Announc.">
        <title>Expanding the biotechnology potential of lactobacilli through comparative genomics of 213 strains and associated genera.</title>
        <authorList>
            <person name="Sun Z."/>
            <person name="Harris H.M."/>
            <person name="McCann A."/>
            <person name="Guo C."/>
            <person name="Argimon S."/>
            <person name="Zhang W."/>
            <person name="Yang X."/>
            <person name="Jeffery I.B."/>
            <person name="Cooney J.C."/>
            <person name="Kagawa T.F."/>
            <person name="Liu W."/>
            <person name="Song Y."/>
            <person name="Salvetti E."/>
            <person name="Wrobel A."/>
            <person name="Rasinkangas P."/>
            <person name="Parkhill J."/>
            <person name="Rea M.C."/>
            <person name="O'Sullivan O."/>
            <person name="Ritari J."/>
            <person name="Douillard F.P."/>
            <person name="Paul Ross R."/>
            <person name="Yang R."/>
            <person name="Briner A.E."/>
            <person name="Felis G.E."/>
            <person name="de Vos W.M."/>
            <person name="Barrangou R."/>
            <person name="Klaenhammer T.R."/>
            <person name="Caufield P.W."/>
            <person name="Cui Y."/>
            <person name="Zhang H."/>
            <person name="O'Toole P.W."/>
        </authorList>
    </citation>
    <scope>NUCLEOTIDE SEQUENCE [LARGE SCALE GENOMIC DNA]</scope>
    <source>
        <strain evidence="3 4">DSM 18382</strain>
    </source>
</reference>
<evidence type="ECO:0000256" key="2">
    <source>
        <dbReference type="SAM" id="SignalP"/>
    </source>
</evidence>
<feature type="region of interest" description="Disordered" evidence="1">
    <location>
        <begin position="236"/>
        <end position="259"/>
    </location>
</feature>
<protein>
    <submittedName>
        <fullName evidence="3">Surface layer protein SlpB</fullName>
    </submittedName>
</protein>
<dbReference type="PATRIC" id="fig|1423743.5.peg.114"/>
<comment type="caution">
    <text evidence="3">The sequence shown here is derived from an EMBL/GenBank/DDBJ whole genome shotgun (WGS) entry which is preliminary data.</text>
</comment>